<proteinExistence type="predicted"/>
<reference evidence="1 2" key="2">
    <citation type="submission" date="2018-11" db="EMBL/GenBank/DDBJ databases">
        <authorList>
            <consortium name="Pathogen Informatics"/>
        </authorList>
    </citation>
    <scope>NUCLEOTIDE SEQUENCE [LARGE SCALE GENOMIC DNA]</scope>
    <source>
        <strain evidence="1 2">Egypt</strain>
    </source>
</reference>
<gene>
    <name evidence="1" type="ORF">ECPE_LOCUS5094</name>
</gene>
<accession>A0A183ADQ9</accession>
<sequence length="120" mass="13187">MGPSLTRGVFQQENWLTMRSYSELSTGILGIEIGELVKGALSNVQRYVLLAGFNDCRDTSTCFDVLSGWEDDGFNVSQFTAKKTIASLEDGITLNKGALLDKNNYPAAMHNKSTQMKLTT</sequence>
<keyword evidence="2" id="KW-1185">Reference proteome</keyword>
<dbReference type="Proteomes" id="UP000272942">
    <property type="component" value="Unassembled WGS sequence"/>
</dbReference>
<dbReference type="AlphaFoldDB" id="A0A183ADQ9"/>
<name>A0A183ADQ9_9TREM</name>
<dbReference type="EMBL" id="UZAN01041944">
    <property type="protein sequence ID" value="VDP74523.1"/>
    <property type="molecule type" value="Genomic_DNA"/>
</dbReference>
<dbReference type="WBParaSite" id="ECPE_0000510601-mRNA-1">
    <property type="protein sequence ID" value="ECPE_0000510601-mRNA-1"/>
    <property type="gene ID" value="ECPE_0000510601"/>
</dbReference>
<evidence type="ECO:0000313" key="1">
    <source>
        <dbReference type="EMBL" id="VDP74523.1"/>
    </source>
</evidence>
<evidence type="ECO:0000313" key="3">
    <source>
        <dbReference type="WBParaSite" id="ECPE_0000510601-mRNA-1"/>
    </source>
</evidence>
<protein>
    <submittedName>
        <fullName evidence="1 3">Uncharacterized protein</fullName>
    </submittedName>
</protein>
<evidence type="ECO:0000313" key="2">
    <source>
        <dbReference type="Proteomes" id="UP000272942"/>
    </source>
</evidence>
<organism evidence="3">
    <name type="scientific">Echinostoma caproni</name>
    <dbReference type="NCBI Taxonomy" id="27848"/>
    <lineage>
        <taxon>Eukaryota</taxon>
        <taxon>Metazoa</taxon>
        <taxon>Spiralia</taxon>
        <taxon>Lophotrochozoa</taxon>
        <taxon>Platyhelminthes</taxon>
        <taxon>Trematoda</taxon>
        <taxon>Digenea</taxon>
        <taxon>Plagiorchiida</taxon>
        <taxon>Echinostomata</taxon>
        <taxon>Echinostomatoidea</taxon>
        <taxon>Echinostomatidae</taxon>
        <taxon>Echinostoma</taxon>
    </lineage>
</organism>
<reference evidence="3" key="1">
    <citation type="submission" date="2016-06" db="UniProtKB">
        <authorList>
            <consortium name="WormBaseParasite"/>
        </authorList>
    </citation>
    <scope>IDENTIFICATION</scope>
</reference>